<dbReference type="AlphaFoldDB" id="A0A9W6LMK6"/>
<name>A0A9W6LMK6_9FUSO</name>
<keyword evidence="2" id="KW-0732">Signal</keyword>
<evidence type="ECO:0008006" key="8">
    <source>
        <dbReference type="Google" id="ProtNLM"/>
    </source>
</evidence>
<evidence type="ECO:0000256" key="1">
    <source>
        <dbReference type="ARBA" id="ARBA00022475"/>
    </source>
</evidence>
<comment type="caution">
    <text evidence="6">The sequence shown here is derived from an EMBL/GenBank/DDBJ whole genome shotgun (WGS) entry which is preliminary data.</text>
</comment>
<dbReference type="PROSITE" id="PS51257">
    <property type="entry name" value="PROKAR_LIPOPROTEIN"/>
    <property type="match status" value="1"/>
</dbReference>
<dbReference type="EMBL" id="BSDY01000005">
    <property type="protein sequence ID" value="GLI55909.1"/>
    <property type="molecule type" value="Genomic_DNA"/>
</dbReference>
<keyword evidence="4" id="KW-0564">Palmitate</keyword>
<keyword evidence="1" id="KW-1003">Cell membrane</keyword>
<dbReference type="InterPro" id="IPR038165">
    <property type="entry name" value="FlgT_C_sf"/>
</dbReference>
<dbReference type="InterPro" id="IPR005534">
    <property type="entry name" value="Curli_assmbl/transp-comp_CsgG"/>
</dbReference>
<evidence type="ECO:0000256" key="2">
    <source>
        <dbReference type="ARBA" id="ARBA00022729"/>
    </source>
</evidence>
<gene>
    <name evidence="6" type="ORF">PM10SUCC1_14230</name>
</gene>
<dbReference type="Gene3D" id="2.40.10.410">
    <property type="entry name" value="FlgT, C-terminal domain"/>
    <property type="match status" value="1"/>
</dbReference>
<dbReference type="Gene3D" id="3.40.50.10610">
    <property type="entry name" value="ABC-type transport auxiliary lipoprotein component"/>
    <property type="match status" value="1"/>
</dbReference>
<keyword evidence="7" id="KW-1185">Reference proteome</keyword>
<sequence length="301" mass="33231">MKKLLTCLMLGLVLVGCGGTTSKVRKDDKIQDLRRYEQDVTVGPKRRIVVSKVKNETRFGNERLGNIATDVMQSEFSKSNRFVVLERADLDTIIEETEFSNTLGQGKIAGQQQFLDAEYVIVGAITKYAVNTTGKSKLISKSKEQRAEVALDVKIINVLTGDVWAELGEGYSTVKYGTTLGVGTTGGYDESLEQEAFRAATINAMENIIKRIDSTPWTAKVVRADTNRIYINAGNQSNLKVGTKLDVYKQGEKIEFEGKFLGFVENKVGEARVVDYLGEDAAIAEYDGESFTTPAVVKLRK</sequence>
<proteinExistence type="predicted"/>
<keyword evidence="5" id="KW-0449">Lipoprotein</keyword>
<evidence type="ECO:0000256" key="5">
    <source>
        <dbReference type="ARBA" id="ARBA00023288"/>
    </source>
</evidence>
<reference evidence="6" key="1">
    <citation type="submission" date="2022-12" db="EMBL/GenBank/DDBJ databases">
        <title>Reference genome sequencing for broad-spectrum identification of bacterial and archaeal isolates by mass spectrometry.</title>
        <authorList>
            <person name="Sekiguchi Y."/>
            <person name="Tourlousse D.M."/>
        </authorList>
    </citation>
    <scope>NUCLEOTIDE SEQUENCE</scope>
    <source>
        <strain evidence="6">10succ1</strain>
    </source>
</reference>
<dbReference type="PANTHER" id="PTHR41164">
    <property type="entry name" value="CURLI PRODUCTION ASSEMBLY/TRANSPORT COMPONENT CSGG"/>
    <property type="match status" value="1"/>
</dbReference>
<evidence type="ECO:0000256" key="3">
    <source>
        <dbReference type="ARBA" id="ARBA00023136"/>
    </source>
</evidence>
<dbReference type="Pfam" id="PF03783">
    <property type="entry name" value="CsgG"/>
    <property type="match status" value="1"/>
</dbReference>
<dbReference type="RefSeq" id="WP_281834712.1">
    <property type="nucleotide sequence ID" value="NZ_BSDY01000005.1"/>
</dbReference>
<protein>
    <recommendedName>
        <fullName evidence="8">Curli production assembly/transport component CsgG</fullName>
    </recommendedName>
</protein>
<keyword evidence="3" id="KW-0472">Membrane</keyword>
<evidence type="ECO:0000256" key="4">
    <source>
        <dbReference type="ARBA" id="ARBA00023139"/>
    </source>
</evidence>
<dbReference type="Proteomes" id="UP001144471">
    <property type="component" value="Unassembled WGS sequence"/>
</dbReference>
<evidence type="ECO:0000313" key="6">
    <source>
        <dbReference type="EMBL" id="GLI55909.1"/>
    </source>
</evidence>
<evidence type="ECO:0000313" key="7">
    <source>
        <dbReference type="Proteomes" id="UP001144471"/>
    </source>
</evidence>
<dbReference type="GO" id="GO:0030288">
    <property type="term" value="C:outer membrane-bounded periplasmic space"/>
    <property type="evidence" value="ECO:0007669"/>
    <property type="project" value="InterPro"/>
</dbReference>
<organism evidence="6 7">
    <name type="scientific">Propionigenium maris DSM 9537</name>
    <dbReference type="NCBI Taxonomy" id="1123000"/>
    <lineage>
        <taxon>Bacteria</taxon>
        <taxon>Fusobacteriati</taxon>
        <taxon>Fusobacteriota</taxon>
        <taxon>Fusobacteriia</taxon>
        <taxon>Fusobacteriales</taxon>
        <taxon>Fusobacteriaceae</taxon>
        <taxon>Propionigenium</taxon>
    </lineage>
</organism>
<accession>A0A9W6LMK6</accession>
<dbReference type="PANTHER" id="PTHR41164:SF1">
    <property type="entry name" value="CURLI PRODUCTION ASSEMBLY_TRANSPORT COMPONENT CSGG"/>
    <property type="match status" value="1"/>
</dbReference>